<dbReference type="AlphaFoldDB" id="A0A1B6C1Z1"/>
<accession>A0A1B6C1Z1</accession>
<sequence>MDSVDHSTITVFIKFNEEERDHCRKDALTGMLGWFLQFLLAALAFTCLILKRYCEPKLGRRPWRIWFYDTSKQGLGALFMHMSNIFLSGQFQGDPCTWYIINFLLDSSVGLLLTYIGIRLVQNYAKVKKFNLINFGEYGIPPSTKAWVLQCCLYIILMFLVKILIFLLIRLQFWDRVKDFILSPISNPDLELAVVMLIIPLFVNAMMFWITDNFLMHHQKKQKKIGLLQKMKVHYRHVHHRADSESDIALSTDDELLESTSLDFRSTNIV</sequence>
<dbReference type="EMBL" id="GEDC01017561">
    <property type="protein sequence ID" value="JAS19737.1"/>
    <property type="molecule type" value="Transcribed_RNA"/>
</dbReference>
<evidence type="ECO:0000256" key="1">
    <source>
        <dbReference type="SAM" id="Phobius"/>
    </source>
</evidence>
<evidence type="ECO:0000313" key="6">
    <source>
        <dbReference type="EMBL" id="JAS22383.1"/>
    </source>
</evidence>
<dbReference type="PANTHER" id="PTHR31735:SF1">
    <property type="entry name" value="VACUOLAR MEMBRANE PROTEIN YPL162C"/>
    <property type="match status" value="1"/>
</dbReference>
<dbReference type="Pfam" id="PF12400">
    <property type="entry name" value="STIMATE"/>
    <property type="match status" value="1"/>
</dbReference>
<dbReference type="EMBL" id="GEDC01018001">
    <property type="protein sequence ID" value="JAS19297.1"/>
    <property type="molecule type" value="Transcribed_RNA"/>
</dbReference>
<feature type="transmembrane region" description="Helical" evidence="1">
    <location>
        <begin position="193"/>
        <end position="215"/>
    </location>
</feature>
<feature type="transmembrane region" description="Helical" evidence="1">
    <location>
        <begin position="34"/>
        <end position="54"/>
    </location>
</feature>
<dbReference type="InterPro" id="IPR022127">
    <property type="entry name" value="STIMATE/YPL162C"/>
</dbReference>
<dbReference type="EMBL" id="GEDC01014915">
    <property type="protein sequence ID" value="JAS22383.1"/>
    <property type="molecule type" value="Transcribed_RNA"/>
</dbReference>
<evidence type="ECO:0000313" key="2">
    <source>
        <dbReference type="EMBL" id="JAS07260.1"/>
    </source>
</evidence>
<keyword evidence="1" id="KW-1133">Transmembrane helix</keyword>
<dbReference type="EMBL" id="GEDC01030038">
    <property type="protein sequence ID" value="JAS07260.1"/>
    <property type="molecule type" value="Transcribed_RNA"/>
</dbReference>
<reference evidence="2" key="1">
    <citation type="submission" date="2015-12" db="EMBL/GenBank/DDBJ databases">
        <title>De novo transcriptome assembly of four potential Pierce s Disease insect vectors from Arizona vineyards.</title>
        <authorList>
            <person name="Tassone E.E."/>
        </authorList>
    </citation>
    <scope>NUCLEOTIDE SEQUENCE</scope>
</reference>
<keyword evidence="1" id="KW-0812">Transmembrane</keyword>
<dbReference type="EMBL" id="GEDC01016479">
    <property type="protein sequence ID" value="JAS20819.1"/>
    <property type="molecule type" value="Transcribed_RNA"/>
</dbReference>
<dbReference type="PANTHER" id="PTHR31735">
    <property type="entry name" value="VACUOLAR MEMBRANE PROTEIN YPL162C"/>
    <property type="match status" value="1"/>
</dbReference>
<evidence type="ECO:0000313" key="4">
    <source>
        <dbReference type="EMBL" id="JAS19737.1"/>
    </source>
</evidence>
<proteinExistence type="predicted"/>
<organism evidence="2">
    <name type="scientific">Clastoptera arizonana</name>
    <name type="common">Arizona spittle bug</name>
    <dbReference type="NCBI Taxonomy" id="38151"/>
    <lineage>
        <taxon>Eukaryota</taxon>
        <taxon>Metazoa</taxon>
        <taxon>Ecdysozoa</taxon>
        <taxon>Arthropoda</taxon>
        <taxon>Hexapoda</taxon>
        <taxon>Insecta</taxon>
        <taxon>Pterygota</taxon>
        <taxon>Neoptera</taxon>
        <taxon>Paraneoptera</taxon>
        <taxon>Hemiptera</taxon>
        <taxon>Auchenorrhyncha</taxon>
        <taxon>Cercopoidea</taxon>
        <taxon>Clastopteridae</taxon>
        <taxon>Clastoptera</taxon>
    </lineage>
</organism>
<name>A0A1B6C1Z1_9HEMI</name>
<feature type="transmembrane region" description="Helical" evidence="1">
    <location>
        <begin position="75"/>
        <end position="93"/>
    </location>
</feature>
<gene>
    <name evidence="3" type="ORF">g.35593</name>
    <name evidence="5" type="ORF">g.35594</name>
    <name evidence="2" type="ORF">g.35595</name>
    <name evidence="4" type="ORF">g.35596</name>
    <name evidence="6" type="ORF">g.35597</name>
</gene>
<feature type="transmembrane region" description="Helical" evidence="1">
    <location>
        <begin position="151"/>
        <end position="173"/>
    </location>
</feature>
<dbReference type="GO" id="GO:0016020">
    <property type="term" value="C:membrane"/>
    <property type="evidence" value="ECO:0007669"/>
    <property type="project" value="TreeGrafter"/>
</dbReference>
<evidence type="ECO:0000313" key="5">
    <source>
        <dbReference type="EMBL" id="JAS20819.1"/>
    </source>
</evidence>
<feature type="transmembrane region" description="Helical" evidence="1">
    <location>
        <begin position="99"/>
        <end position="121"/>
    </location>
</feature>
<evidence type="ECO:0000313" key="3">
    <source>
        <dbReference type="EMBL" id="JAS19297.1"/>
    </source>
</evidence>
<protein>
    <submittedName>
        <fullName evidence="2">Uncharacterized protein</fullName>
    </submittedName>
</protein>
<keyword evidence="1" id="KW-0472">Membrane</keyword>